<sequence length="393" mass="44224">MRSFFNKPSWASRGDEEADLDFYRRAGQVYNDIVTTNTRAHSARFIGNNGSTKRRRFEQTPEASGPGTEPCNNHQISNTQDRALNSGTSCSSSLQEDVNKSDCQPPGMEDTGKPNTAKIIETSMQTRALVENVRSTEEDTVTISPWPMERGEEKKVQIAGNPNAKHARTDPDIVMPDKSNHRDNDAVVQILITSKIANTKPLIVRRKLHQPLKDVRLAWCHRQSLSREIQASIFLTWKGKRLFDVTTCRSLGIHTRDGKVVSTKDYKSFLVDDEELQLHMEAATDEIFNLNNRQLSLATNKGSLSEAADLLAESFDLDTLVLKSPGVHDLKVHFSLQMRVSQLITAFRIKRHIPAECDVYLLFDGDRLDPSSTLASYDLMNNDLVDVIVKREA</sequence>
<dbReference type="GeneID" id="37066756"/>
<organism evidence="3 4">
    <name type="scientific">Aspergillus heteromorphus CBS 117.55</name>
    <dbReference type="NCBI Taxonomy" id="1448321"/>
    <lineage>
        <taxon>Eukaryota</taxon>
        <taxon>Fungi</taxon>
        <taxon>Dikarya</taxon>
        <taxon>Ascomycota</taxon>
        <taxon>Pezizomycotina</taxon>
        <taxon>Eurotiomycetes</taxon>
        <taxon>Eurotiomycetidae</taxon>
        <taxon>Eurotiales</taxon>
        <taxon>Aspergillaceae</taxon>
        <taxon>Aspergillus</taxon>
        <taxon>Aspergillus subgen. Circumdati</taxon>
    </lineage>
</organism>
<dbReference type="Gene3D" id="3.10.20.90">
    <property type="entry name" value="Phosphatidylinositol 3-kinase Catalytic Subunit, Chain A, domain 1"/>
    <property type="match status" value="1"/>
</dbReference>
<dbReference type="EMBL" id="MSFL01000086">
    <property type="protein sequence ID" value="PWY63553.1"/>
    <property type="molecule type" value="Genomic_DNA"/>
</dbReference>
<dbReference type="InterPro" id="IPR029071">
    <property type="entry name" value="Ubiquitin-like_domsf"/>
</dbReference>
<evidence type="ECO:0000313" key="3">
    <source>
        <dbReference type="EMBL" id="PWY63553.1"/>
    </source>
</evidence>
<dbReference type="InterPro" id="IPR000626">
    <property type="entry name" value="Ubiquitin-like_dom"/>
</dbReference>
<comment type="caution">
    <text evidence="3">The sequence shown here is derived from an EMBL/GenBank/DDBJ whole genome shotgun (WGS) entry which is preliminary data.</text>
</comment>
<dbReference type="PROSITE" id="PS50053">
    <property type="entry name" value="UBIQUITIN_2"/>
    <property type="match status" value="1"/>
</dbReference>
<dbReference type="AlphaFoldDB" id="A0A317UNJ2"/>
<dbReference type="OrthoDB" id="3365399at2759"/>
<evidence type="ECO:0000259" key="2">
    <source>
        <dbReference type="PROSITE" id="PS50053"/>
    </source>
</evidence>
<evidence type="ECO:0000313" key="4">
    <source>
        <dbReference type="Proteomes" id="UP000247233"/>
    </source>
</evidence>
<dbReference type="InterPro" id="IPR022617">
    <property type="entry name" value="Rad60/SUMO-like_dom"/>
</dbReference>
<dbReference type="SUPFAM" id="SSF54236">
    <property type="entry name" value="Ubiquitin-like"/>
    <property type="match status" value="1"/>
</dbReference>
<feature type="compositionally biased region" description="Polar residues" evidence="1">
    <location>
        <begin position="70"/>
        <end position="96"/>
    </location>
</feature>
<feature type="domain" description="Ubiquitin-like" evidence="2">
    <location>
        <begin position="318"/>
        <end position="393"/>
    </location>
</feature>
<gene>
    <name evidence="3" type="ORF">BO70DRAFT_367158</name>
</gene>
<accession>A0A317UNJ2</accession>
<reference evidence="3 4" key="1">
    <citation type="submission" date="2016-12" db="EMBL/GenBank/DDBJ databases">
        <title>The genomes of Aspergillus section Nigri reveals drivers in fungal speciation.</title>
        <authorList>
            <consortium name="DOE Joint Genome Institute"/>
            <person name="Vesth T.C."/>
            <person name="Nybo J."/>
            <person name="Theobald S."/>
            <person name="Brandl J."/>
            <person name="Frisvad J.C."/>
            <person name="Nielsen K.F."/>
            <person name="Lyhne E.K."/>
            <person name="Kogle M.E."/>
            <person name="Kuo A."/>
            <person name="Riley R."/>
            <person name="Clum A."/>
            <person name="Nolan M."/>
            <person name="Lipzen A."/>
            <person name="Salamov A."/>
            <person name="Henrissat B."/>
            <person name="Wiebenga A."/>
            <person name="De Vries R.P."/>
            <person name="Grigoriev I.V."/>
            <person name="Mortensen U.H."/>
            <person name="Andersen M.R."/>
            <person name="Baker S.E."/>
        </authorList>
    </citation>
    <scope>NUCLEOTIDE SEQUENCE [LARGE SCALE GENOMIC DNA]</scope>
    <source>
        <strain evidence="3 4">CBS 117.55</strain>
    </source>
</reference>
<proteinExistence type="predicted"/>
<dbReference type="VEuPathDB" id="FungiDB:BO70DRAFT_367158"/>
<dbReference type="RefSeq" id="XP_025394101.1">
    <property type="nucleotide sequence ID" value="XM_025544519.1"/>
</dbReference>
<dbReference type="Pfam" id="PF11976">
    <property type="entry name" value="Rad60-SLD"/>
    <property type="match status" value="1"/>
</dbReference>
<feature type="region of interest" description="Disordered" evidence="1">
    <location>
        <begin position="44"/>
        <end position="114"/>
    </location>
</feature>
<name>A0A317UNJ2_9EURO</name>
<evidence type="ECO:0000256" key="1">
    <source>
        <dbReference type="SAM" id="MobiDB-lite"/>
    </source>
</evidence>
<keyword evidence="4" id="KW-1185">Reference proteome</keyword>
<protein>
    <recommendedName>
        <fullName evidence="2">Ubiquitin-like domain-containing protein</fullName>
    </recommendedName>
</protein>
<dbReference type="Proteomes" id="UP000247233">
    <property type="component" value="Unassembled WGS sequence"/>
</dbReference>